<protein>
    <submittedName>
        <fullName evidence="2">Uncharacterized protein</fullName>
    </submittedName>
</protein>
<accession>K0SRJ2</accession>
<dbReference type="PANTHER" id="PTHR48100">
    <property type="entry name" value="BROAD-SPECIFICITY PHOSPHATASE YOR283W-RELATED"/>
    <property type="match status" value="1"/>
</dbReference>
<reference evidence="2 3" key="1">
    <citation type="journal article" date="2012" name="Genome Biol.">
        <title>Genome and low-iron response of an oceanic diatom adapted to chronic iron limitation.</title>
        <authorList>
            <person name="Lommer M."/>
            <person name="Specht M."/>
            <person name="Roy A.S."/>
            <person name="Kraemer L."/>
            <person name="Andreson R."/>
            <person name="Gutowska M.A."/>
            <person name="Wolf J."/>
            <person name="Bergner S.V."/>
            <person name="Schilhabel M.B."/>
            <person name="Klostermeier U.C."/>
            <person name="Beiko R.G."/>
            <person name="Rosenstiel P."/>
            <person name="Hippler M."/>
            <person name="Laroche J."/>
        </authorList>
    </citation>
    <scope>NUCLEOTIDE SEQUENCE [LARGE SCALE GENOMIC DNA]</scope>
    <source>
        <strain evidence="2 3">CCMP1005</strain>
    </source>
</reference>
<dbReference type="GO" id="GO:0005737">
    <property type="term" value="C:cytoplasm"/>
    <property type="evidence" value="ECO:0007669"/>
    <property type="project" value="TreeGrafter"/>
</dbReference>
<dbReference type="eggNOG" id="KOG4754">
    <property type="taxonomic scope" value="Eukaryota"/>
</dbReference>
<dbReference type="EMBL" id="AGNL01010708">
    <property type="protein sequence ID" value="EJK68913.1"/>
    <property type="molecule type" value="Genomic_DNA"/>
</dbReference>
<dbReference type="OrthoDB" id="496981at2759"/>
<evidence type="ECO:0000313" key="3">
    <source>
        <dbReference type="Proteomes" id="UP000266841"/>
    </source>
</evidence>
<evidence type="ECO:0000256" key="1">
    <source>
        <dbReference type="SAM" id="MobiDB-lite"/>
    </source>
</evidence>
<dbReference type="Proteomes" id="UP000266841">
    <property type="component" value="Unassembled WGS sequence"/>
</dbReference>
<name>K0SRJ2_THAOC</name>
<dbReference type="SUPFAM" id="SSF53254">
    <property type="entry name" value="Phosphoglycerate mutase-like"/>
    <property type="match status" value="1"/>
</dbReference>
<feature type="compositionally biased region" description="Basic and acidic residues" evidence="1">
    <location>
        <begin position="107"/>
        <end position="119"/>
    </location>
</feature>
<sequence>MLEVEDGYLPSCCVLGDDRDSAKKEERKESAGPLRPTEPTTRMIRTLTLRSDGWAVAGWRKGDVDVDLESARQWDLLLCMGRIGSCVVGAQVENQLGLSTPAPAVFRRNDGMSSREQRTDSAPGHHPPMRRASTLSAASFAAAFMQRRCVPRCFRRHLGHAAFSSANSPASKLTLEDIAELKSERPLRIKARMATGKRKDSDGIIVHFQRHGQGTHNALYKKHADQMKELPDLSSNDRDKNPLLCESVIDAPLTEKGVEQCLNQQHAASKLKDVELIVVSPLLRAMQTADITFDKFKTRKDVKWILNEDVREELGLLMCNKRRSLSDIRREFPHFDCSLIDHDEDVVWDEHRARNMGYGGTPARESDVQMSSRAYKFLEDFVAARKEKEIVVVGHSALFLSMTNTVFDVTHDQDLITPMFAQAEIRSIELVFEEQ</sequence>
<dbReference type="Gene3D" id="3.40.50.1240">
    <property type="entry name" value="Phosphoglycerate mutase-like"/>
    <property type="match status" value="1"/>
</dbReference>
<dbReference type="AlphaFoldDB" id="K0SRJ2"/>
<dbReference type="InterPro" id="IPR050275">
    <property type="entry name" value="PGM_Phosphatase"/>
</dbReference>
<dbReference type="CDD" id="cd07067">
    <property type="entry name" value="HP_PGM_like"/>
    <property type="match status" value="1"/>
</dbReference>
<comment type="caution">
    <text evidence="2">The sequence shown here is derived from an EMBL/GenBank/DDBJ whole genome shotgun (WGS) entry which is preliminary data.</text>
</comment>
<dbReference type="Pfam" id="PF00300">
    <property type="entry name" value="His_Phos_1"/>
    <property type="match status" value="1"/>
</dbReference>
<feature type="region of interest" description="Disordered" evidence="1">
    <location>
        <begin position="103"/>
        <end position="131"/>
    </location>
</feature>
<gene>
    <name evidence="2" type="ORF">THAOC_09877</name>
</gene>
<keyword evidence="3" id="KW-1185">Reference proteome</keyword>
<feature type="region of interest" description="Disordered" evidence="1">
    <location>
        <begin position="19"/>
        <end position="41"/>
    </location>
</feature>
<feature type="compositionally biased region" description="Basic and acidic residues" evidence="1">
    <location>
        <begin position="19"/>
        <end position="30"/>
    </location>
</feature>
<organism evidence="2 3">
    <name type="scientific">Thalassiosira oceanica</name>
    <name type="common">Marine diatom</name>
    <dbReference type="NCBI Taxonomy" id="159749"/>
    <lineage>
        <taxon>Eukaryota</taxon>
        <taxon>Sar</taxon>
        <taxon>Stramenopiles</taxon>
        <taxon>Ochrophyta</taxon>
        <taxon>Bacillariophyta</taxon>
        <taxon>Coscinodiscophyceae</taxon>
        <taxon>Thalassiosirophycidae</taxon>
        <taxon>Thalassiosirales</taxon>
        <taxon>Thalassiosiraceae</taxon>
        <taxon>Thalassiosira</taxon>
    </lineage>
</organism>
<evidence type="ECO:0000313" key="2">
    <source>
        <dbReference type="EMBL" id="EJK68913.1"/>
    </source>
</evidence>
<dbReference type="PANTHER" id="PTHR48100:SF61">
    <property type="entry name" value="PHOSPHOGLYCERATE MUTASE"/>
    <property type="match status" value="1"/>
</dbReference>
<dbReference type="GO" id="GO:0016791">
    <property type="term" value="F:phosphatase activity"/>
    <property type="evidence" value="ECO:0007669"/>
    <property type="project" value="TreeGrafter"/>
</dbReference>
<proteinExistence type="predicted"/>
<dbReference type="InterPro" id="IPR029033">
    <property type="entry name" value="His_PPase_superfam"/>
</dbReference>
<dbReference type="InterPro" id="IPR013078">
    <property type="entry name" value="His_Pase_superF_clade-1"/>
</dbReference>